<evidence type="ECO:0000313" key="3">
    <source>
        <dbReference type="Proteomes" id="UP001202328"/>
    </source>
</evidence>
<dbReference type="AlphaFoldDB" id="A0AAD4SWN7"/>
<dbReference type="InterPro" id="IPR006566">
    <property type="entry name" value="FBD"/>
</dbReference>
<feature type="domain" description="FBD" evidence="1">
    <location>
        <begin position="241"/>
        <end position="314"/>
    </location>
</feature>
<name>A0AAD4SWN7_9MAGN</name>
<keyword evidence="3" id="KW-1185">Reference proteome</keyword>
<protein>
    <recommendedName>
        <fullName evidence="1">FBD domain-containing protein</fullName>
    </recommendedName>
</protein>
<dbReference type="SMART" id="SM00579">
    <property type="entry name" value="FBD"/>
    <property type="match status" value="1"/>
</dbReference>
<sequence>MKLSDLCILDEEKTAKLFANCPALESSTISRCNMNLHNVYAPKLKCFVYENNGYKSDGVSIIRLCAPNLTSLGFRSCLTHKLDYSALNINSPLVTAKITMGVEEDEEIEDSADEAYGDQSTEEKELYAQNMLNLLKALSTVKDLTLLRWLIKVVSEAPNLVDYQSLQLSSVQSVTLLPFLSKDCFRTITYLLSISPNLESLEVIINTSPFNDEPELYPFCDEINIDSPDTGDDWETGLSLPCMLHHLKVVEICNVEGRINELKFLEILLRNTMVLEKVVLYCYWESPGNMSRRMHTFCEKLISFPRASSSVSFMCF</sequence>
<dbReference type="PANTHER" id="PTHR31900">
    <property type="entry name" value="F-BOX/RNI SUPERFAMILY PROTEIN-RELATED"/>
    <property type="match status" value="1"/>
</dbReference>
<evidence type="ECO:0000313" key="2">
    <source>
        <dbReference type="EMBL" id="KAI3924336.1"/>
    </source>
</evidence>
<dbReference type="PANTHER" id="PTHR31900:SF30">
    <property type="entry name" value="SUPERFAMILY PROTEIN, PUTATIVE-RELATED"/>
    <property type="match status" value="1"/>
</dbReference>
<dbReference type="EMBL" id="JAJJMB010008334">
    <property type="protein sequence ID" value="KAI3924336.1"/>
    <property type="molecule type" value="Genomic_DNA"/>
</dbReference>
<organism evidence="2 3">
    <name type="scientific">Papaver atlanticum</name>
    <dbReference type="NCBI Taxonomy" id="357466"/>
    <lineage>
        <taxon>Eukaryota</taxon>
        <taxon>Viridiplantae</taxon>
        <taxon>Streptophyta</taxon>
        <taxon>Embryophyta</taxon>
        <taxon>Tracheophyta</taxon>
        <taxon>Spermatophyta</taxon>
        <taxon>Magnoliopsida</taxon>
        <taxon>Ranunculales</taxon>
        <taxon>Papaveraceae</taxon>
        <taxon>Papaveroideae</taxon>
        <taxon>Papaver</taxon>
    </lineage>
</organism>
<comment type="caution">
    <text evidence="2">The sequence shown here is derived from an EMBL/GenBank/DDBJ whole genome shotgun (WGS) entry which is preliminary data.</text>
</comment>
<gene>
    <name evidence="2" type="ORF">MKW98_032537</name>
</gene>
<dbReference type="Pfam" id="PF08387">
    <property type="entry name" value="FBD"/>
    <property type="match status" value="1"/>
</dbReference>
<reference evidence="2" key="1">
    <citation type="submission" date="2022-04" db="EMBL/GenBank/DDBJ databases">
        <title>A functionally conserved STORR gene fusion in Papaver species that diverged 16.8 million years ago.</title>
        <authorList>
            <person name="Catania T."/>
        </authorList>
    </citation>
    <scope>NUCLEOTIDE SEQUENCE</scope>
    <source>
        <strain evidence="2">S-188037</strain>
    </source>
</reference>
<dbReference type="Proteomes" id="UP001202328">
    <property type="component" value="Unassembled WGS sequence"/>
</dbReference>
<accession>A0AAD4SWN7</accession>
<dbReference type="InterPro" id="IPR050232">
    <property type="entry name" value="FBL13/AtMIF1-like"/>
</dbReference>
<evidence type="ECO:0000259" key="1">
    <source>
        <dbReference type="SMART" id="SM00579"/>
    </source>
</evidence>
<proteinExistence type="predicted"/>